<keyword evidence="4" id="KW-1185">Reference proteome</keyword>
<dbReference type="AlphaFoldDB" id="A0A9P5H7H3"/>
<evidence type="ECO:0000256" key="2">
    <source>
        <dbReference type="SAM" id="MobiDB-lite"/>
    </source>
</evidence>
<sequence>MCGAQPDLPLNDVEMSNTSEPVTVEGPPASDCSNSALTSSSFGTDISHPLAAVSTPAEAELLVKLEQVEKKLREEVTGKQEAERQLVEKIDKLQDFQQLEKDLAESKAEALAIRKSWKKGAAEIDKLRTTGQGFYKMTDEYLVDLITQLRFAIRDFAIQYFDENPQETPRSTIVTSFINHKKRFISYRRAAKTYNGHQDPQNPDQGSSDRPRYLNFLQRVTPTEDSYQRYLTQPDKVYKIIEAFLWKVIDGTVFQGFLWMNEKDRLHFLRLRESLKPDRYSDSKLGDGPDPEAERKFQAWSATTTGLILDAVDSKKECEVRESLEKEQAEIVKNIKETIGHLSKPDNLGFDEQLCTIIDKALLLDKEISRQVARVVWVSDWGHSAKDEFDPETMELEKGDELHKDAQVRFVIAPGVMKRGKSTGEGFKKMMALLKPMVHCD</sequence>
<reference evidence="3" key="1">
    <citation type="submission" date="2020-03" db="EMBL/GenBank/DDBJ databases">
        <title>Draft Genome Sequence of Cylindrodendrum hubeiense.</title>
        <authorList>
            <person name="Buettner E."/>
            <person name="Kellner H."/>
        </authorList>
    </citation>
    <scope>NUCLEOTIDE SEQUENCE</scope>
    <source>
        <strain evidence="3">IHI 201604</strain>
    </source>
</reference>
<dbReference type="EMBL" id="JAANBB010000083">
    <property type="protein sequence ID" value="KAF7551173.1"/>
    <property type="molecule type" value="Genomic_DNA"/>
</dbReference>
<gene>
    <name evidence="3" type="ORF">G7Z17_g5192</name>
</gene>
<comment type="caution">
    <text evidence="3">The sequence shown here is derived from an EMBL/GenBank/DDBJ whole genome shotgun (WGS) entry which is preliminary data.</text>
</comment>
<keyword evidence="1" id="KW-0175">Coiled coil</keyword>
<name>A0A9P5H7H3_9HYPO</name>
<evidence type="ECO:0000256" key="1">
    <source>
        <dbReference type="SAM" id="Coils"/>
    </source>
</evidence>
<proteinExistence type="predicted"/>
<evidence type="ECO:0000313" key="3">
    <source>
        <dbReference type="EMBL" id="KAF7551173.1"/>
    </source>
</evidence>
<organism evidence="3 4">
    <name type="scientific">Cylindrodendrum hubeiense</name>
    <dbReference type="NCBI Taxonomy" id="595255"/>
    <lineage>
        <taxon>Eukaryota</taxon>
        <taxon>Fungi</taxon>
        <taxon>Dikarya</taxon>
        <taxon>Ascomycota</taxon>
        <taxon>Pezizomycotina</taxon>
        <taxon>Sordariomycetes</taxon>
        <taxon>Hypocreomycetidae</taxon>
        <taxon>Hypocreales</taxon>
        <taxon>Nectriaceae</taxon>
        <taxon>Cylindrodendrum</taxon>
    </lineage>
</organism>
<evidence type="ECO:0000313" key="4">
    <source>
        <dbReference type="Proteomes" id="UP000722485"/>
    </source>
</evidence>
<feature type="coiled-coil region" evidence="1">
    <location>
        <begin position="62"/>
        <end position="116"/>
    </location>
</feature>
<dbReference type="Proteomes" id="UP000722485">
    <property type="component" value="Unassembled WGS sequence"/>
</dbReference>
<feature type="region of interest" description="Disordered" evidence="2">
    <location>
        <begin position="1"/>
        <end position="34"/>
    </location>
</feature>
<protein>
    <submittedName>
        <fullName evidence="3">Uncharacterized protein</fullName>
    </submittedName>
</protein>
<accession>A0A9P5H7H3</accession>
<dbReference type="OrthoDB" id="5213630at2759"/>